<proteinExistence type="predicted"/>
<reference evidence="2 3" key="1">
    <citation type="journal article" date="2013" name="BMC Genomics">
        <title>Reconstruction of the lipid metabolism for the microalga Monoraphidium neglectum from its genome sequence reveals characteristics suitable for biofuel production.</title>
        <authorList>
            <person name="Bogen C."/>
            <person name="Al-Dilaimi A."/>
            <person name="Albersmeier A."/>
            <person name="Wichmann J."/>
            <person name="Grundmann M."/>
            <person name="Rupp O."/>
            <person name="Lauersen K.J."/>
            <person name="Blifernez-Klassen O."/>
            <person name="Kalinowski J."/>
            <person name="Goesmann A."/>
            <person name="Mussgnug J.H."/>
            <person name="Kruse O."/>
        </authorList>
    </citation>
    <scope>NUCLEOTIDE SEQUENCE [LARGE SCALE GENOMIC DNA]</scope>
    <source>
        <strain evidence="2 3">SAG 48.87</strain>
    </source>
</reference>
<dbReference type="PANTHER" id="PTHR14194:SF86">
    <property type="entry name" value="OS05G0110300 PROTEIN"/>
    <property type="match status" value="1"/>
</dbReference>
<sequence>MQQQLSARPRVLGKGQTIACSKLRSVAVCAAMKVAVTGAGGRTGGLVVKKLLEGGADKFVAVPIVRSQKSADKVESTYSLAKGSAKVLDISSGDVAAATTALQGCDALVIATSAVPEILKLSLIPVILAKLFKKEGVRPQFRWKEGQTPEQVDWLGQKVQIDAAKAAGVKQVVLVGSMGGTDPSNMLNKLVGEDGGQILQWKRRAEQYLVASGLTYTIIHPGGLVDEEGGKRRLAVDVDDGLLKRKTRSIPRADVAALAVGCLGLAEATNRSFDVCADPVGEGEPSTEWGALLDGLGGRNCDYSINSQAEPAEPVVAGTP</sequence>
<protein>
    <recommendedName>
        <fullName evidence="1">NAD(P)-binding domain-containing protein</fullName>
    </recommendedName>
</protein>
<dbReference type="Proteomes" id="UP000054498">
    <property type="component" value="Unassembled WGS sequence"/>
</dbReference>
<accession>A0A0D2J016</accession>
<dbReference type="OrthoDB" id="419598at2759"/>
<dbReference type="AlphaFoldDB" id="A0A0D2J016"/>
<dbReference type="EMBL" id="KK104777">
    <property type="protein sequence ID" value="KIY93432.1"/>
    <property type="molecule type" value="Genomic_DNA"/>
</dbReference>
<dbReference type="GeneID" id="25732103"/>
<organism evidence="2 3">
    <name type="scientific">Monoraphidium neglectum</name>
    <dbReference type="NCBI Taxonomy" id="145388"/>
    <lineage>
        <taxon>Eukaryota</taxon>
        <taxon>Viridiplantae</taxon>
        <taxon>Chlorophyta</taxon>
        <taxon>core chlorophytes</taxon>
        <taxon>Chlorophyceae</taxon>
        <taxon>CS clade</taxon>
        <taxon>Sphaeropleales</taxon>
        <taxon>Selenastraceae</taxon>
        <taxon>Monoraphidium</taxon>
    </lineage>
</organism>
<dbReference type="GO" id="GO:0016491">
    <property type="term" value="F:oxidoreductase activity"/>
    <property type="evidence" value="ECO:0007669"/>
    <property type="project" value="InterPro"/>
</dbReference>
<keyword evidence="3" id="KW-1185">Reference proteome</keyword>
<dbReference type="Gene3D" id="3.40.50.720">
    <property type="entry name" value="NAD(P)-binding Rossmann-like Domain"/>
    <property type="match status" value="1"/>
</dbReference>
<dbReference type="GO" id="GO:0009507">
    <property type="term" value="C:chloroplast"/>
    <property type="evidence" value="ECO:0007669"/>
    <property type="project" value="TreeGrafter"/>
</dbReference>
<dbReference type="RefSeq" id="XP_013892452.1">
    <property type="nucleotide sequence ID" value="XM_014036998.1"/>
</dbReference>
<dbReference type="Pfam" id="PF13460">
    <property type="entry name" value="NAD_binding_10"/>
    <property type="match status" value="1"/>
</dbReference>
<evidence type="ECO:0000313" key="2">
    <source>
        <dbReference type="EMBL" id="KIY93432.1"/>
    </source>
</evidence>
<dbReference type="PANTHER" id="PTHR14194">
    <property type="entry name" value="NITROGEN METABOLIC REGULATION PROTEIN NMR-RELATED"/>
    <property type="match status" value="1"/>
</dbReference>
<dbReference type="InterPro" id="IPR036291">
    <property type="entry name" value="NAD(P)-bd_dom_sf"/>
</dbReference>
<evidence type="ECO:0000313" key="3">
    <source>
        <dbReference type="Proteomes" id="UP000054498"/>
    </source>
</evidence>
<dbReference type="CDD" id="cd05243">
    <property type="entry name" value="SDR_a5"/>
    <property type="match status" value="1"/>
</dbReference>
<evidence type="ECO:0000259" key="1">
    <source>
        <dbReference type="Pfam" id="PF13460"/>
    </source>
</evidence>
<dbReference type="SUPFAM" id="SSF51735">
    <property type="entry name" value="NAD(P)-binding Rossmann-fold domains"/>
    <property type="match status" value="1"/>
</dbReference>
<gene>
    <name evidence="2" type="ORF">MNEG_14531</name>
</gene>
<feature type="domain" description="NAD(P)-binding" evidence="1">
    <location>
        <begin position="38"/>
        <end position="263"/>
    </location>
</feature>
<dbReference type="STRING" id="145388.A0A0D2J016"/>
<dbReference type="InterPro" id="IPR016040">
    <property type="entry name" value="NAD(P)-bd_dom"/>
</dbReference>
<name>A0A0D2J016_9CHLO</name>
<dbReference type="KEGG" id="mng:MNEG_14531"/>
<dbReference type="InterPro" id="IPR044163">
    <property type="entry name" value="SARED1-like"/>
</dbReference>